<name>A0A8X6TJ21_NEPPI</name>
<keyword evidence="3" id="KW-1185">Reference proteome</keyword>
<comment type="caution">
    <text evidence="2">The sequence shown here is derived from an EMBL/GenBank/DDBJ whole genome shotgun (WGS) entry which is preliminary data.</text>
</comment>
<gene>
    <name evidence="2" type="ORF">NPIL_151041</name>
</gene>
<reference evidence="2" key="1">
    <citation type="submission" date="2020-08" db="EMBL/GenBank/DDBJ databases">
        <title>Multicomponent nature underlies the extraordinary mechanical properties of spider dragline silk.</title>
        <authorList>
            <person name="Kono N."/>
            <person name="Nakamura H."/>
            <person name="Mori M."/>
            <person name="Yoshida Y."/>
            <person name="Ohtoshi R."/>
            <person name="Malay A.D."/>
            <person name="Moran D.A.P."/>
            <person name="Tomita M."/>
            <person name="Numata K."/>
            <person name="Arakawa K."/>
        </authorList>
    </citation>
    <scope>NUCLEOTIDE SEQUENCE</scope>
</reference>
<evidence type="ECO:0000313" key="3">
    <source>
        <dbReference type="Proteomes" id="UP000887013"/>
    </source>
</evidence>
<sequence>MFCSQRKSAAFGPGFEAGVLFNKGNCRASYATRVAAQWKPAACNSKLAGKLYNIQQGQEERKLLGRLKKKPNAPNHLSADDTYTTSQHTAVTRNVSYTAKLPHGHVLKRYGVFVQ</sequence>
<evidence type="ECO:0000256" key="1">
    <source>
        <dbReference type="SAM" id="MobiDB-lite"/>
    </source>
</evidence>
<accession>A0A8X6TJ21</accession>
<organism evidence="2 3">
    <name type="scientific">Nephila pilipes</name>
    <name type="common">Giant wood spider</name>
    <name type="synonym">Nephila maculata</name>
    <dbReference type="NCBI Taxonomy" id="299642"/>
    <lineage>
        <taxon>Eukaryota</taxon>
        <taxon>Metazoa</taxon>
        <taxon>Ecdysozoa</taxon>
        <taxon>Arthropoda</taxon>
        <taxon>Chelicerata</taxon>
        <taxon>Arachnida</taxon>
        <taxon>Araneae</taxon>
        <taxon>Araneomorphae</taxon>
        <taxon>Entelegynae</taxon>
        <taxon>Araneoidea</taxon>
        <taxon>Nephilidae</taxon>
        <taxon>Nephila</taxon>
    </lineage>
</organism>
<protein>
    <submittedName>
        <fullName evidence="2">Uncharacterized protein</fullName>
    </submittedName>
</protein>
<evidence type="ECO:0000313" key="2">
    <source>
        <dbReference type="EMBL" id="GFT13494.1"/>
    </source>
</evidence>
<dbReference type="EMBL" id="BMAW01009368">
    <property type="protein sequence ID" value="GFT13494.1"/>
    <property type="molecule type" value="Genomic_DNA"/>
</dbReference>
<feature type="region of interest" description="Disordered" evidence="1">
    <location>
        <begin position="66"/>
        <end position="85"/>
    </location>
</feature>
<proteinExistence type="predicted"/>
<dbReference type="AlphaFoldDB" id="A0A8X6TJ21"/>
<dbReference type="Proteomes" id="UP000887013">
    <property type="component" value="Unassembled WGS sequence"/>
</dbReference>